<proteinExistence type="predicted"/>
<dbReference type="EMBL" id="CAEZTB010000091">
    <property type="protein sequence ID" value="CAB4558002.1"/>
    <property type="molecule type" value="Genomic_DNA"/>
</dbReference>
<dbReference type="InterPro" id="IPR009839">
    <property type="entry name" value="SseB_N"/>
</dbReference>
<name>A0A6J6D2H4_9ZZZZ</name>
<feature type="domain" description="SseB protein N-terminal" evidence="2">
    <location>
        <begin position="41"/>
        <end position="161"/>
    </location>
</feature>
<dbReference type="Pfam" id="PF07179">
    <property type="entry name" value="SseB"/>
    <property type="match status" value="1"/>
</dbReference>
<dbReference type="AlphaFoldDB" id="A0A6J6D2H4"/>
<accession>A0A6J6D2H4</accession>
<organism evidence="3">
    <name type="scientific">freshwater metagenome</name>
    <dbReference type="NCBI Taxonomy" id="449393"/>
    <lineage>
        <taxon>unclassified sequences</taxon>
        <taxon>metagenomes</taxon>
        <taxon>ecological metagenomes</taxon>
    </lineage>
</organism>
<protein>
    <submittedName>
        <fullName evidence="3">Unannotated protein</fullName>
    </submittedName>
</protein>
<gene>
    <name evidence="3" type="ORF">UFOPK1581_00598</name>
</gene>
<evidence type="ECO:0000259" key="2">
    <source>
        <dbReference type="Pfam" id="PF07179"/>
    </source>
</evidence>
<reference evidence="3" key="1">
    <citation type="submission" date="2020-05" db="EMBL/GenBank/DDBJ databases">
        <authorList>
            <person name="Chiriac C."/>
            <person name="Salcher M."/>
            <person name="Ghai R."/>
            <person name="Kavagutti S V."/>
        </authorList>
    </citation>
    <scope>NUCLEOTIDE SEQUENCE</scope>
</reference>
<evidence type="ECO:0000256" key="1">
    <source>
        <dbReference type="SAM" id="MobiDB-lite"/>
    </source>
</evidence>
<feature type="region of interest" description="Disordered" evidence="1">
    <location>
        <begin position="1"/>
        <end position="34"/>
    </location>
</feature>
<evidence type="ECO:0000313" key="3">
    <source>
        <dbReference type="EMBL" id="CAB4558002.1"/>
    </source>
</evidence>
<sequence>MNHEKNPNRFSDSAGVPWEGRELEENPFAGDDGSAPKEFLNAIAGFRTGIKGQADVVDAIRRSRLLVPLLAKLGESEIGANGLKVDKSAELSIVTVKAPDDQEALVVFSSVAAMQRWNPIARPVPTDAIKVCLAAASQLSTRVVIDPGSETQFVIRRPAIARIAQSLDWQPAELNPIVRKVVANSVSGEKAVSEFELRSADPEARLAGAELEVAIRLFLGSSPQEVRELLERVSKRWSESEDFAQAVDSVSIKLLPS</sequence>